<evidence type="ECO:0000256" key="1">
    <source>
        <dbReference type="ARBA" id="ARBA00004162"/>
    </source>
</evidence>
<comment type="subcellular location">
    <subcellularLocation>
        <location evidence="1">Cell membrane</location>
        <topology evidence="1">Single-pass membrane protein</topology>
    </subcellularLocation>
</comment>
<accession>A0A2H9ZXJ5</accession>
<evidence type="ECO:0000256" key="7">
    <source>
        <dbReference type="ARBA" id="ARBA00024340"/>
    </source>
</evidence>
<dbReference type="InterPro" id="IPR012552">
    <property type="entry name" value="DVL"/>
</dbReference>
<evidence type="ECO:0000256" key="3">
    <source>
        <dbReference type="ARBA" id="ARBA00022475"/>
    </source>
</evidence>
<evidence type="ECO:0000313" key="9">
    <source>
        <dbReference type="EMBL" id="PKA48028.1"/>
    </source>
</evidence>
<keyword evidence="10" id="KW-1185">Reference proteome</keyword>
<feature type="region of interest" description="Disordered" evidence="8">
    <location>
        <begin position="54"/>
        <end position="74"/>
    </location>
</feature>
<evidence type="ECO:0000256" key="2">
    <source>
        <dbReference type="ARBA" id="ARBA00022473"/>
    </source>
</evidence>
<dbReference type="EMBL" id="KZ452995">
    <property type="protein sequence ID" value="PKA48028.1"/>
    <property type="molecule type" value="Genomic_DNA"/>
</dbReference>
<sequence>MCRDFTASMSSVNLIAHLVSLFQSSALPVLQRERRPPEDRAACFLSLEGGRDMAREEQKEREGSLAAAARPRKKGESFRICCRRRARKLRLSFGRRCRLLAAEQRARFYILRRCIVMLVCWSDSCDP</sequence>
<reference evidence="9 10" key="1">
    <citation type="journal article" date="2017" name="Nature">
        <title>The Apostasia genome and the evolution of orchids.</title>
        <authorList>
            <person name="Zhang G.Q."/>
            <person name="Liu K.W."/>
            <person name="Li Z."/>
            <person name="Lohaus R."/>
            <person name="Hsiao Y.Y."/>
            <person name="Niu S.C."/>
            <person name="Wang J.Y."/>
            <person name="Lin Y.C."/>
            <person name="Xu Q."/>
            <person name="Chen L.J."/>
            <person name="Yoshida K."/>
            <person name="Fujiwara S."/>
            <person name="Wang Z.W."/>
            <person name="Zhang Y.Q."/>
            <person name="Mitsuda N."/>
            <person name="Wang M."/>
            <person name="Liu G.H."/>
            <person name="Pecoraro L."/>
            <person name="Huang H.X."/>
            <person name="Xiao X.J."/>
            <person name="Lin M."/>
            <person name="Wu X.Y."/>
            <person name="Wu W.L."/>
            <person name="Chen Y.Y."/>
            <person name="Chang S.B."/>
            <person name="Sakamoto S."/>
            <person name="Ohme-Takagi M."/>
            <person name="Yagi M."/>
            <person name="Zeng S.J."/>
            <person name="Shen C.Y."/>
            <person name="Yeh C.M."/>
            <person name="Luo Y.B."/>
            <person name="Tsai W.C."/>
            <person name="Van de Peer Y."/>
            <person name="Liu Z.J."/>
        </authorList>
    </citation>
    <scope>NUCLEOTIDE SEQUENCE [LARGE SCALE GENOMIC DNA]</scope>
    <source>
        <strain evidence="10">cv. Shenzhen</strain>
        <tissue evidence="9">Stem</tissue>
    </source>
</reference>
<evidence type="ECO:0000256" key="4">
    <source>
        <dbReference type="ARBA" id="ARBA00022692"/>
    </source>
</evidence>
<name>A0A2H9ZXJ5_9ASPA</name>
<keyword evidence="4" id="KW-0812">Transmembrane</keyword>
<dbReference type="GO" id="GO:0048367">
    <property type="term" value="P:shoot system development"/>
    <property type="evidence" value="ECO:0007669"/>
    <property type="project" value="UniProtKB-ARBA"/>
</dbReference>
<keyword evidence="2" id="KW-0217">Developmental protein</keyword>
<dbReference type="PANTHER" id="PTHR33102">
    <property type="entry name" value="DVL19-RELATED-RELATED"/>
    <property type="match status" value="1"/>
</dbReference>
<feature type="compositionally biased region" description="Basic and acidic residues" evidence="8">
    <location>
        <begin position="54"/>
        <end position="63"/>
    </location>
</feature>
<evidence type="ECO:0000256" key="5">
    <source>
        <dbReference type="ARBA" id="ARBA00022989"/>
    </source>
</evidence>
<keyword evidence="5" id="KW-1133">Transmembrane helix</keyword>
<dbReference type="AlphaFoldDB" id="A0A2H9ZXJ5"/>
<keyword evidence="3" id="KW-1003">Cell membrane</keyword>
<evidence type="ECO:0000256" key="6">
    <source>
        <dbReference type="ARBA" id="ARBA00023136"/>
    </source>
</evidence>
<comment type="similarity">
    <text evidence="7">Belongs to the DVL/RTFL small polypeptides family.</text>
</comment>
<dbReference type="GO" id="GO:0005886">
    <property type="term" value="C:plasma membrane"/>
    <property type="evidence" value="ECO:0007669"/>
    <property type="project" value="UniProtKB-SubCell"/>
</dbReference>
<evidence type="ECO:0000256" key="8">
    <source>
        <dbReference type="SAM" id="MobiDB-lite"/>
    </source>
</evidence>
<keyword evidence="6" id="KW-0472">Membrane</keyword>
<organism evidence="9 10">
    <name type="scientific">Apostasia shenzhenica</name>
    <dbReference type="NCBI Taxonomy" id="1088818"/>
    <lineage>
        <taxon>Eukaryota</taxon>
        <taxon>Viridiplantae</taxon>
        <taxon>Streptophyta</taxon>
        <taxon>Embryophyta</taxon>
        <taxon>Tracheophyta</taxon>
        <taxon>Spermatophyta</taxon>
        <taxon>Magnoliopsida</taxon>
        <taxon>Liliopsida</taxon>
        <taxon>Asparagales</taxon>
        <taxon>Orchidaceae</taxon>
        <taxon>Apostasioideae</taxon>
        <taxon>Apostasia</taxon>
    </lineage>
</organism>
<dbReference type="Proteomes" id="UP000236161">
    <property type="component" value="Unassembled WGS sequence"/>
</dbReference>
<gene>
    <name evidence="9" type="ORF">AXF42_Ash015791</name>
</gene>
<dbReference type="InterPro" id="IPR051525">
    <property type="entry name" value="DVL_RTFL_regulatory"/>
</dbReference>
<protein>
    <submittedName>
        <fullName evidence="9">Uncharacterized protein</fullName>
    </submittedName>
</protein>
<dbReference type="Pfam" id="PF08137">
    <property type="entry name" value="DVL"/>
    <property type="match status" value="1"/>
</dbReference>
<proteinExistence type="inferred from homology"/>
<dbReference type="GO" id="GO:0008285">
    <property type="term" value="P:negative regulation of cell population proliferation"/>
    <property type="evidence" value="ECO:0007669"/>
    <property type="project" value="InterPro"/>
</dbReference>
<evidence type="ECO:0000313" key="10">
    <source>
        <dbReference type="Proteomes" id="UP000236161"/>
    </source>
</evidence>